<sequence length="133" mass="14519">MNKSNVEVPERRGIEIKNITRADVNLFAQMTGDFNDVHMSNSKAKDAGFDSAIIHGVLVEGVLSSAINDLAHDDETVILVSKQTEYLAPAYVGSKVRARAEIKRVSEGINRVQFSVTADDTVVIDGTADILFR</sequence>
<dbReference type="PANTHER" id="PTHR43437">
    <property type="entry name" value="HYDROXYACYL-THIOESTER DEHYDRATASE TYPE 2, MITOCHONDRIAL-RELATED"/>
    <property type="match status" value="1"/>
</dbReference>
<evidence type="ECO:0000259" key="1">
    <source>
        <dbReference type="Pfam" id="PF01575"/>
    </source>
</evidence>
<dbReference type="InterPro" id="IPR029069">
    <property type="entry name" value="HotDog_dom_sf"/>
</dbReference>
<dbReference type="Pfam" id="PF01575">
    <property type="entry name" value="MaoC_dehydratas"/>
    <property type="match status" value="1"/>
</dbReference>
<feature type="domain" description="MaoC-like" evidence="1">
    <location>
        <begin position="18"/>
        <end position="118"/>
    </location>
</feature>
<gene>
    <name evidence="2" type="ORF">HATV-2_gp99</name>
</gene>
<organism evidence="2 3">
    <name type="scientific">Haloarcula tailed virus 2</name>
    <dbReference type="NCBI Taxonomy" id="2877989"/>
    <lineage>
        <taxon>Viruses</taxon>
        <taxon>Duplodnaviria</taxon>
        <taxon>Heunggongvirae</taxon>
        <taxon>Uroviricota</taxon>
        <taxon>Caudoviricetes</taxon>
        <taxon>Thumleimavirales</taxon>
        <taxon>Soleiviridae</taxon>
        <taxon>Eilatmyovirus</taxon>
        <taxon>Eilatmyovirus salis</taxon>
        <taxon>Eilatmyovirus HATV2</taxon>
    </lineage>
</organism>
<proteinExistence type="predicted"/>
<dbReference type="Proteomes" id="UP000827814">
    <property type="component" value="Segment"/>
</dbReference>
<dbReference type="SUPFAM" id="SSF54637">
    <property type="entry name" value="Thioesterase/thiol ester dehydrase-isomerase"/>
    <property type="match status" value="1"/>
</dbReference>
<name>A0AAE8XZ05_9CAUD</name>
<evidence type="ECO:0000313" key="3">
    <source>
        <dbReference type="Proteomes" id="UP000827814"/>
    </source>
</evidence>
<dbReference type="InterPro" id="IPR002539">
    <property type="entry name" value="MaoC-like_dom"/>
</dbReference>
<reference evidence="2" key="1">
    <citation type="submission" date="2021-05" db="EMBL/GenBank/DDBJ databases">
        <title>Diversity, taxonomy and evolution of archaeal viruses of the class Caudoviricetes.</title>
        <authorList>
            <person name="Liu Y."/>
            <person name="Demina T.A."/>
            <person name="Roux S."/>
            <person name="Aiewsakun P."/>
            <person name="Kazlauskas D."/>
            <person name="Simmonds P."/>
            <person name="Prangishvili D."/>
            <person name="Oksanen H.M."/>
            <person name="Krupovic M."/>
        </authorList>
    </citation>
    <scope>NUCLEOTIDE SEQUENCE</scope>
    <source>
        <strain evidence="2">HATV-2/44</strain>
    </source>
</reference>
<dbReference type="InterPro" id="IPR050965">
    <property type="entry name" value="UPF0336/Enoyl-CoA_hydratase"/>
</dbReference>
<dbReference type="GO" id="GO:0019171">
    <property type="term" value="F:(3R)-hydroxyacyl-[acyl-carrier-protein] dehydratase activity"/>
    <property type="evidence" value="ECO:0007669"/>
    <property type="project" value="TreeGrafter"/>
</dbReference>
<dbReference type="EMBL" id="MZ334525">
    <property type="protein sequence ID" value="UBF23250.1"/>
    <property type="molecule type" value="Genomic_DNA"/>
</dbReference>
<dbReference type="GO" id="GO:0006633">
    <property type="term" value="P:fatty acid biosynthetic process"/>
    <property type="evidence" value="ECO:0007669"/>
    <property type="project" value="TreeGrafter"/>
</dbReference>
<evidence type="ECO:0000313" key="2">
    <source>
        <dbReference type="EMBL" id="UBF23250.1"/>
    </source>
</evidence>
<dbReference type="Gene3D" id="3.10.129.10">
    <property type="entry name" value="Hotdog Thioesterase"/>
    <property type="match status" value="1"/>
</dbReference>
<protein>
    <submittedName>
        <fullName evidence="2">MaoC-like dehydratase</fullName>
    </submittedName>
</protein>
<dbReference type="PANTHER" id="PTHR43437:SF3">
    <property type="entry name" value="HYDROXYACYL-THIOESTER DEHYDRATASE TYPE 2, MITOCHONDRIAL"/>
    <property type="match status" value="1"/>
</dbReference>
<keyword evidence="3" id="KW-1185">Reference proteome</keyword>
<accession>A0AAE8XZ05</accession>